<evidence type="ECO:0000259" key="2">
    <source>
        <dbReference type="Pfam" id="PF18106"/>
    </source>
</evidence>
<protein>
    <recommendedName>
        <fullName evidence="5">DNA relaxase NicK</fullName>
    </recommendedName>
</protein>
<sequence length="334" mass="39463">MNRIESAENPLISMVDYIRVSFKTHDVDDIIENILHISKDFMTEKQTGFYGYVGTWEMDMIKVFYSAEGDDRGTLVEFSGKGCRQFESFLDCRKKTWFDFFQECLDRKGKFTRLDLAIDDKKTYFSIPELLQKAQQGECISRFRKSDYNGSFSLNDGLLGGTTMYFGSKKSEAYLCFYQKGHEQAEKYNIPYEEIEDWNRYEIRLKNDRAQTAVCELIKERDLTYIALQIINNYIKFVDPTERERRFWEQSEFWSRFVGDVGKLSLYMKPENDFYEKSRNWLKNSCAPTMKMILEADKALGENDLSDMILNAKLQDKHEKMLETFLTPIHEMVV</sequence>
<dbReference type="AlphaFoldDB" id="A0AB34QQV2"/>
<dbReference type="InterPro" id="IPR040819">
    <property type="entry name" value="Rol_Rep_N"/>
</dbReference>
<dbReference type="EMBL" id="JXCL01000038">
    <property type="protein sequence ID" value="KIL13580.1"/>
    <property type="molecule type" value="Genomic_DNA"/>
</dbReference>
<feature type="domain" description="Rolling Circle replication initiation protein N-terminal" evidence="2">
    <location>
        <begin position="14"/>
        <end position="102"/>
    </location>
</feature>
<dbReference type="InterPro" id="IPR003491">
    <property type="entry name" value="REP-like_C"/>
</dbReference>
<feature type="domain" description="Replication initiation protein-like C-terminal" evidence="1">
    <location>
        <begin position="109"/>
        <end position="309"/>
    </location>
</feature>
<dbReference type="Proteomes" id="UP000031978">
    <property type="component" value="Unassembled WGS sequence"/>
</dbReference>
<organism evidence="3 4">
    <name type="scientific">Bacillus pumilus</name>
    <name type="common">Bacillus mesentericus</name>
    <dbReference type="NCBI Taxonomy" id="1408"/>
    <lineage>
        <taxon>Bacteria</taxon>
        <taxon>Bacillati</taxon>
        <taxon>Bacillota</taxon>
        <taxon>Bacilli</taxon>
        <taxon>Bacillales</taxon>
        <taxon>Bacillaceae</taxon>
        <taxon>Bacillus</taxon>
    </lineage>
</organism>
<evidence type="ECO:0008006" key="5">
    <source>
        <dbReference type="Google" id="ProtNLM"/>
    </source>
</evidence>
<proteinExistence type="predicted"/>
<accession>A0AB34QQV2</accession>
<comment type="caution">
    <text evidence="3">The sequence shown here is derived from an EMBL/GenBank/DDBJ whole genome shotgun (WGS) entry which is preliminary data.</text>
</comment>
<evidence type="ECO:0000313" key="4">
    <source>
        <dbReference type="Proteomes" id="UP000031978"/>
    </source>
</evidence>
<name>A0AB34QQV2_BACPU</name>
<evidence type="ECO:0000313" key="3">
    <source>
        <dbReference type="EMBL" id="KIL13580.1"/>
    </source>
</evidence>
<gene>
    <name evidence="3" type="ORF">B4127_0592</name>
</gene>
<evidence type="ECO:0000259" key="1">
    <source>
        <dbReference type="Pfam" id="PF02486"/>
    </source>
</evidence>
<reference evidence="3 4" key="1">
    <citation type="submission" date="2014-12" db="EMBL/GenBank/DDBJ databases">
        <title>Draft Genome Sequences of Five Spore-Forming Food Isolates of Bacillus pumilus.</title>
        <authorList>
            <person name="de Jong A."/>
            <person name="van Heel A.J."/>
            <person name="Montalban-Lopez M."/>
            <person name="Krawczyk A.O."/>
            <person name="Berendsen E.M."/>
            <person name="Wells-Bennik M."/>
            <person name="Kuipers O.P."/>
        </authorList>
    </citation>
    <scope>NUCLEOTIDE SEQUENCE [LARGE SCALE GENOMIC DNA]</scope>
    <source>
        <strain evidence="3 4">B4127</strain>
    </source>
</reference>
<dbReference type="Pfam" id="PF18106">
    <property type="entry name" value="Rol_Rep_N"/>
    <property type="match status" value="1"/>
</dbReference>
<dbReference type="Pfam" id="PF02486">
    <property type="entry name" value="Rep_trans"/>
    <property type="match status" value="1"/>
</dbReference>